<dbReference type="EMBL" id="MK500352">
    <property type="protein sequence ID" value="QBK87455.1"/>
    <property type="molecule type" value="Genomic_DNA"/>
</dbReference>
<gene>
    <name evidence="1" type="ORF">LCMAC201_03650</name>
</gene>
<evidence type="ECO:0000313" key="1">
    <source>
        <dbReference type="EMBL" id="QBK87455.1"/>
    </source>
</evidence>
<accession>A0A481YXD6</accession>
<sequence>MLYLPSILSIHSQYAQITDQEREEINQHSRAVHRQQFIQLGGDPNRCSDNDIDTFIHSWQLLGIRTPLTSKHIREAQRIESLVFPAGMKIIRRPSKWRRLKNFWVLLRQKNIGN</sequence>
<name>A0A481YXD6_9VIRU</name>
<organism evidence="1">
    <name type="scientific">Marseillevirus LCMAC201</name>
    <dbReference type="NCBI Taxonomy" id="2506605"/>
    <lineage>
        <taxon>Viruses</taxon>
        <taxon>Varidnaviria</taxon>
        <taxon>Bamfordvirae</taxon>
        <taxon>Nucleocytoviricota</taxon>
        <taxon>Megaviricetes</taxon>
        <taxon>Pimascovirales</taxon>
        <taxon>Pimascovirales incertae sedis</taxon>
        <taxon>Marseilleviridae</taxon>
    </lineage>
</organism>
<protein>
    <submittedName>
        <fullName evidence="1">Uncharacterized protein</fullName>
    </submittedName>
</protein>
<proteinExistence type="predicted"/>
<reference evidence="1" key="1">
    <citation type="journal article" date="2019" name="MBio">
        <title>Virus Genomes from Deep Sea Sediments Expand the Ocean Megavirome and Support Independent Origins of Viral Gigantism.</title>
        <authorList>
            <person name="Backstrom D."/>
            <person name="Yutin N."/>
            <person name="Jorgensen S.L."/>
            <person name="Dharamshi J."/>
            <person name="Homa F."/>
            <person name="Zaremba-Niedwiedzka K."/>
            <person name="Spang A."/>
            <person name="Wolf Y.I."/>
            <person name="Koonin E.V."/>
            <person name="Ettema T.J."/>
        </authorList>
    </citation>
    <scope>NUCLEOTIDE SEQUENCE</scope>
</reference>